<dbReference type="NCBIfam" id="NF033153">
    <property type="entry name" value="phage_ICD_like"/>
    <property type="match status" value="1"/>
</dbReference>
<protein>
    <submittedName>
        <fullName evidence="1">Host cell division inhibitor Icd-like protein</fullName>
    </submittedName>
</protein>
<keyword evidence="2" id="KW-1185">Reference proteome</keyword>
<accession>A0ABW7P4Z8</accession>
<gene>
    <name evidence="1" type="ORF">AB9R89_13515</name>
</gene>
<organism evidence="1 2">
    <name type="scientific">Oceanimonas smirnovii</name>
    <dbReference type="NCBI Taxonomy" id="264574"/>
    <lineage>
        <taxon>Bacteria</taxon>
        <taxon>Pseudomonadati</taxon>
        <taxon>Pseudomonadota</taxon>
        <taxon>Gammaproteobacteria</taxon>
        <taxon>Aeromonadales</taxon>
        <taxon>Aeromonadaceae</taxon>
        <taxon>Oceanimonas</taxon>
    </lineage>
</organism>
<dbReference type="EMBL" id="JBGFTR010000025">
    <property type="protein sequence ID" value="MFH7566340.1"/>
    <property type="molecule type" value="Genomic_DNA"/>
</dbReference>
<name>A0ABW7P4Z8_9GAMM</name>
<dbReference type="Proteomes" id="UP001610706">
    <property type="component" value="Unassembled WGS sequence"/>
</dbReference>
<comment type="caution">
    <text evidence="1">The sequence shown here is derived from an EMBL/GenBank/DDBJ whole genome shotgun (WGS) entry which is preliminary data.</text>
</comment>
<reference evidence="1 2" key="1">
    <citation type="submission" date="2024-08" db="EMBL/GenBank/DDBJ databases">
        <title>Oceanimonas smirnovii Genome sequencing and assembly.</title>
        <authorList>
            <person name="Tang B."/>
        </authorList>
    </citation>
    <scope>NUCLEOTIDE SEQUENCE [LARGE SCALE GENOMIC DNA]</scope>
    <source>
        <strain evidence="1 2">OS2020-119</strain>
    </source>
</reference>
<dbReference type="RefSeq" id="WP_395545812.1">
    <property type="nucleotide sequence ID" value="NZ_CP166302.1"/>
</dbReference>
<proteinExistence type="predicted"/>
<evidence type="ECO:0000313" key="1">
    <source>
        <dbReference type="EMBL" id="MFH7566340.1"/>
    </source>
</evidence>
<evidence type="ECO:0000313" key="2">
    <source>
        <dbReference type="Proteomes" id="UP001610706"/>
    </source>
</evidence>
<sequence>MANTKFTFIAAQAKQRIAEMRRIHLITVLASTESEARALAGKPCLVFVSRQPVMQEVNA</sequence>